<dbReference type="CDD" id="cd07814">
    <property type="entry name" value="SRPBCC_CalC_Aha1-like"/>
    <property type="match status" value="1"/>
</dbReference>
<dbReference type="SUPFAM" id="SSF55961">
    <property type="entry name" value="Bet v1-like"/>
    <property type="match status" value="1"/>
</dbReference>
<sequence>MDSTGTVPEFTIVRTLDAPRELVWQAWVDPAHLTHWFHPNGLHTPQESISFDAREGERYRYTMVDSDSGEAHTVGGVFLEVVPFERLVFTWAQPDDLPEASPVATVTFAAQDQRTEMTFHLRGIAGHRGDGDVHDGWDEALTNLAEHVTAQQADATDDS</sequence>
<evidence type="ECO:0000313" key="4">
    <source>
        <dbReference type="Proteomes" id="UP000185511"/>
    </source>
</evidence>
<evidence type="ECO:0000313" key="3">
    <source>
        <dbReference type="EMBL" id="APU16691.1"/>
    </source>
</evidence>
<keyword evidence="4" id="KW-1185">Reference proteome</keyword>
<proteinExistence type="inferred from homology"/>
<evidence type="ECO:0000256" key="1">
    <source>
        <dbReference type="ARBA" id="ARBA00006817"/>
    </source>
</evidence>
<dbReference type="RefSeq" id="WP_075742190.1">
    <property type="nucleotide sequence ID" value="NZ_CP016076.1"/>
</dbReference>
<organism evidence="3 4">
    <name type="scientific">Actinoalloteichus fjordicus</name>
    <dbReference type="NCBI Taxonomy" id="1612552"/>
    <lineage>
        <taxon>Bacteria</taxon>
        <taxon>Bacillati</taxon>
        <taxon>Actinomycetota</taxon>
        <taxon>Actinomycetes</taxon>
        <taxon>Pseudonocardiales</taxon>
        <taxon>Pseudonocardiaceae</taxon>
        <taxon>Actinoalloteichus</taxon>
    </lineage>
</organism>
<gene>
    <name evidence="3" type="ORF">UA74_23365</name>
</gene>
<dbReference type="Gene3D" id="3.30.530.20">
    <property type="match status" value="1"/>
</dbReference>
<reference evidence="4" key="1">
    <citation type="submission" date="2016-06" db="EMBL/GenBank/DDBJ databases">
        <title>Complete genome sequence of Actinoalloteichus fjordicus DSM 46855 (=ADI127-17), type strain of the new species Actinoalloteichus fjordicus.</title>
        <authorList>
            <person name="Ruckert C."/>
            <person name="Nouioui I."/>
            <person name="Willmese J."/>
            <person name="van Wezel G."/>
            <person name="Klenk H.-P."/>
            <person name="Kalinowski J."/>
            <person name="Zotchev S.B."/>
        </authorList>
    </citation>
    <scope>NUCLEOTIDE SEQUENCE [LARGE SCALE GENOMIC DNA]</scope>
    <source>
        <strain evidence="4">ADI127-7</strain>
    </source>
</reference>
<dbReference type="Pfam" id="PF08327">
    <property type="entry name" value="AHSA1"/>
    <property type="match status" value="1"/>
</dbReference>
<dbReference type="Proteomes" id="UP000185511">
    <property type="component" value="Chromosome"/>
</dbReference>
<accession>A0AAC9LG22</accession>
<dbReference type="InterPro" id="IPR013538">
    <property type="entry name" value="ASHA1/2-like_C"/>
</dbReference>
<feature type="domain" description="Activator of Hsp90 ATPase homologue 1/2-like C-terminal" evidence="2">
    <location>
        <begin position="17"/>
        <end position="148"/>
    </location>
</feature>
<dbReference type="KEGG" id="acad:UA74_23365"/>
<dbReference type="InterPro" id="IPR023393">
    <property type="entry name" value="START-like_dom_sf"/>
</dbReference>
<name>A0AAC9LG22_9PSEU</name>
<protein>
    <recommendedName>
        <fullName evidence="2">Activator of Hsp90 ATPase homologue 1/2-like C-terminal domain-containing protein</fullName>
    </recommendedName>
</protein>
<evidence type="ECO:0000259" key="2">
    <source>
        <dbReference type="Pfam" id="PF08327"/>
    </source>
</evidence>
<dbReference type="EMBL" id="CP016076">
    <property type="protein sequence ID" value="APU16691.1"/>
    <property type="molecule type" value="Genomic_DNA"/>
</dbReference>
<comment type="similarity">
    <text evidence="1">Belongs to the AHA1 family.</text>
</comment>
<dbReference type="AlphaFoldDB" id="A0AAC9LG22"/>